<dbReference type="Proteomes" id="UP000015620">
    <property type="component" value="Chromosome"/>
</dbReference>
<evidence type="ECO:0000313" key="3">
    <source>
        <dbReference type="Proteomes" id="UP000015620"/>
    </source>
</evidence>
<organism evidence="2 3">
    <name type="scientific">Treponema pedis str. T A4</name>
    <dbReference type="NCBI Taxonomy" id="1291379"/>
    <lineage>
        <taxon>Bacteria</taxon>
        <taxon>Pseudomonadati</taxon>
        <taxon>Spirochaetota</taxon>
        <taxon>Spirochaetia</taxon>
        <taxon>Spirochaetales</taxon>
        <taxon>Treponemataceae</taxon>
        <taxon>Treponema</taxon>
    </lineage>
</organism>
<keyword evidence="1" id="KW-0472">Membrane</keyword>
<keyword evidence="1" id="KW-0812">Transmembrane</keyword>
<dbReference type="KEGG" id="tped:TPE_0111"/>
<gene>
    <name evidence="2" type="ORF">TPE_0111</name>
</gene>
<name>S5ZJ98_9SPIR</name>
<keyword evidence="1" id="KW-1133">Transmembrane helix</keyword>
<dbReference type="PATRIC" id="fig|1291379.3.peg.109"/>
<sequence>MKQKQIIVILYIIISVIIVIPVGIFIQRLFFESGIQLNFKPQNQQEVSSEYIYDFDKSEYIFASTQNEWFEISQKGKWYDVRFNGSDVDTDVVKQFTAAGQYNEDGKEMTLSADSITITDDSLVVISGKRCICYLDVINKKIIKVIPLEDIHTIAVTVGGRDILFFDGGNLYKYEFNTDTKVLLYETKLYQFEISCKDLYKNSLFPYNKEDEDEYIFKRNATVEYPYPYARPVHIAYSKKYNSIYYKTQILLYDKLETAVMSMSLDDFKIYVVCLSGEFNTDYDGNIFYTQKEVLFRHDGKTRKSEKIFEHGEIISWFKVFDDTIFFMQKSSPNIKGVKFPEFRVYHQNKVKYVKINANVYRNCWDIIKKH</sequence>
<keyword evidence="3" id="KW-1185">Reference proteome</keyword>
<evidence type="ECO:0000256" key="1">
    <source>
        <dbReference type="SAM" id="Phobius"/>
    </source>
</evidence>
<dbReference type="RefSeq" id="WP_020963907.1">
    <property type="nucleotide sequence ID" value="NC_022097.1"/>
</dbReference>
<proteinExistence type="predicted"/>
<feature type="transmembrane region" description="Helical" evidence="1">
    <location>
        <begin position="7"/>
        <end position="31"/>
    </location>
</feature>
<protein>
    <submittedName>
        <fullName evidence="2">Uncharacterized protein</fullName>
    </submittedName>
</protein>
<dbReference type="GeneID" id="301088845"/>
<dbReference type="HOGENOM" id="CLU_745847_0_0_12"/>
<evidence type="ECO:0000313" key="2">
    <source>
        <dbReference type="EMBL" id="AGT42607.1"/>
    </source>
</evidence>
<dbReference type="SUPFAM" id="SSF63829">
    <property type="entry name" value="Calcium-dependent phosphotriesterase"/>
    <property type="match status" value="1"/>
</dbReference>
<dbReference type="AlphaFoldDB" id="S5ZJ98"/>
<accession>S5ZJ98</accession>
<reference evidence="2 3" key="1">
    <citation type="journal article" date="2013" name="PLoS ONE">
        <title>Genome-Wide Relatedness of Treponema pedis, from Gingiva and Necrotic Skin Lesions of Pigs, with the Human Oral Pathogen Treponema denticola.</title>
        <authorList>
            <person name="Svartstrom O."/>
            <person name="Mushtaq M."/>
            <person name="Pringle M."/>
            <person name="Segerman B."/>
        </authorList>
    </citation>
    <scope>NUCLEOTIDE SEQUENCE [LARGE SCALE GENOMIC DNA]</scope>
    <source>
        <strain evidence="2">T A4</strain>
    </source>
</reference>
<dbReference type="EMBL" id="CP004120">
    <property type="protein sequence ID" value="AGT42607.1"/>
    <property type="molecule type" value="Genomic_DNA"/>
</dbReference>
<dbReference type="OrthoDB" id="9895488at2"/>